<accession>A0A9W6R4T6</accession>
<feature type="chain" id="PRO_5040911151" description="PE-PGRS family protein" evidence="2">
    <location>
        <begin position="29"/>
        <end position="998"/>
    </location>
</feature>
<evidence type="ECO:0000313" key="3">
    <source>
        <dbReference type="EMBL" id="GLY67495.1"/>
    </source>
</evidence>
<organism evidence="3 4">
    <name type="scientific">Amycolatopsis taiwanensis</name>
    <dbReference type="NCBI Taxonomy" id="342230"/>
    <lineage>
        <taxon>Bacteria</taxon>
        <taxon>Bacillati</taxon>
        <taxon>Actinomycetota</taxon>
        <taxon>Actinomycetes</taxon>
        <taxon>Pseudonocardiales</taxon>
        <taxon>Pseudonocardiaceae</taxon>
        <taxon>Amycolatopsis</taxon>
    </lineage>
</organism>
<dbReference type="EMBL" id="BSTI01000008">
    <property type="protein sequence ID" value="GLY67495.1"/>
    <property type="molecule type" value="Genomic_DNA"/>
</dbReference>
<name>A0A9W6R4T6_9PSEU</name>
<dbReference type="Proteomes" id="UP001165136">
    <property type="component" value="Unassembled WGS sequence"/>
</dbReference>
<feature type="compositionally biased region" description="Gly residues" evidence="1">
    <location>
        <begin position="540"/>
        <end position="551"/>
    </location>
</feature>
<evidence type="ECO:0008006" key="5">
    <source>
        <dbReference type="Google" id="ProtNLM"/>
    </source>
</evidence>
<feature type="region of interest" description="Disordered" evidence="1">
    <location>
        <begin position="494"/>
        <end position="527"/>
    </location>
</feature>
<dbReference type="AlphaFoldDB" id="A0A9W6R4T6"/>
<dbReference type="RefSeq" id="WP_285487831.1">
    <property type="nucleotide sequence ID" value="NZ_BSTI01000008.1"/>
</dbReference>
<evidence type="ECO:0000256" key="2">
    <source>
        <dbReference type="SAM" id="SignalP"/>
    </source>
</evidence>
<keyword evidence="4" id="KW-1185">Reference proteome</keyword>
<feature type="region of interest" description="Disordered" evidence="1">
    <location>
        <begin position="239"/>
        <end position="258"/>
    </location>
</feature>
<comment type="caution">
    <text evidence="3">The sequence shown here is derived from an EMBL/GenBank/DDBJ whole genome shotgun (WGS) entry which is preliminary data.</text>
</comment>
<sequence length="998" mass="95886">MQTWAKRGIQTALVTGGLLMLGTGIASADENVNPDTPAGPLDLNASIPIDISKNAIGTLGKQVDVPEIKKDISTEPVTGLLNKALDPVSRTGALRAASPVTGAVNGLAGKVTDAAGQTGQRIGQLTNKEAAPVGEPADDRRAEPDGDALMGNKVAGNVVVPIQITGNAIGLLGNASADSDSMQTYAHRTDVHTSGAGGGVSGNAVSLDWALPVQIAGNGIGVAGRGRATGSATQAAAATGNVSTSGSHGGLSGNVVSPQGATPVQISGNAIGGILGHGESNFDAASDAFSGGWIRTHGWRGAGSGNVAGVPVALPLKLSDNAASLVGDSDVPCGSSIANATAGDLRPGMAGTPTYINTDGDDSFLSGTVAQPQAAVPGTLAGNAASVIGNSVVGDGMTGPFLGSDATAGGFSSTTGQNSAISGTIVDAPAAVPAEVFCLGAGVVGNGHARGCDNDVAATAGGATYTNGNSGFLAANDVSAQPAGTAELFGVGTGAAGKGSGSATETKDVSTGGYNGSQGNESAGSGNIVQVPVSVPGEVFGTGGSVLGEGSGEAAETKRVSSGGGGNTQDDHGTVSANLLQVPLSTPLQAYGIGGSLIGRSAGSGITDTTSTAGGTGNANGKRGLAAGNLGALPLSVPTQLHGLGVGGLGEALGAGQGTTESTAGGRLTATGEGGAIAGNIIEGPGAAVAQAFGNGAVLGGLAAGDASNDVQSTAGGSAETNGDRGAIAGNIVGAELMPIARVFGNAVSVLGLDQGGAVNTVTTNSGGDKTTSGMDGTISGDIFDLPLAAIAQVFGDAISVGGAANAIADNDTFGTVGGAATTSGPSRSLSGGVMEVPVGVVAQVFDIPLGLLGVAHASTTNDTDVEAADQQPQVDLPISMPELPATGLPSLPDMGQTLPLTGLPFLSDMGQMMPLTPADRADLPSLPQVSALPVDPSGLGNLASLSGVPDLPVLPDLLGSGLPQLPGAPALPTDTANLLPQADVPAMSALDSGSLFG</sequence>
<feature type="signal peptide" evidence="2">
    <location>
        <begin position="1"/>
        <end position="28"/>
    </location>
</feature>
<protein>
    <recommendedName>
        <fullName evidence="5">PE-PGRS family protein</fullName>
    </recommendedName>
</protein>
<feature type="compositionally biased region" description="Polar residues" evidence="1">
    <location>
        <begin position="517"/>
        <end position="527"/>
    </location>
</feature>
<keyword evidence="2" id="KW-0732">Signal</keyword>
<reference evidence="3" key="1">
    <citation type="submission" date="2023-03" db="EMBL/GenBank/DDBJ databases">
        <title>Amycolatopsis taiwanensis NBRC 103393.</title>
        <authorList>
            <person name="Ichikawa N."/>
            <person name="Sato H."/>
            <person name="Tonouchi N."/>
        </authorList>
    </citation>
    <scope>NUCLEOTIDE SEQUENCE</scope>
    <source>
        <strain evidence="3">NBRC 103393</strain>
    </source>
</reference>
<feature type="region of interest" description="Disordered" evidence="1">
    <location>
        <begin position="540"/>
        <end position="574"/>
    </location>
</feature>
<proteinExistence type="predicted"/>
<gene>
    <name evidence="3" type="ORF">Atai01_41140</name>
</gene>
<evidence type="ECO:0000313" key="4">
    <source>
        <dbReference type="Proteomes" id="UP001165136"/>
    </source>
</evidence>
<evidence type="ECO:0000256" key="1">
    <source>
        <dbReference type="SAM" id="MobiDB-lite"/>
    </source>
</evidence>